<dbReference type="InterPro" id="IPR002686">
    <property type="entry name" value="Transposase_17"/>
</dbReference>
<dbReference type="STRING" id="405671.SAMN05421827_10966"/>
<evidence type="ECO:0000259" key="1">
    <source>
        <dbReference type="SMART" id="SM01321"/>
    </source>
</evidence>
<proteinExistence type="predicted"/>
<evidence type="ECO:0000313" key="2">
    <source>
        <dbReference type="EMBL" id="SDG66062.1"/>
    </source>
</evidence>
<feature type="domain" description="Transposase IS200-like" evidence="1">
    <location>
        <begin position="14"/>
        <end position="142"/>
    </location>
</feature>
<keyword evidence="3" id="KW-1185">Reference proteome</keyword>
<gene>
    <name evidence="2" type="ORF">SAMN05421827_10966</name>
</gene>
<dbReference type="EMBL" id="FNCH01000009">
    <property type="protein sequence ID" value="SDG66062.1"/>
    <property type="molecule type" value="Genomic_DNA"/>
</dbReference>
<dbReference type="RefSeq" id="WP_208600633.1">
    <property type="nucleotide sequence ID" value="NZ_FNCH01000009.1"/>
</dbReference>
<dbReference type="Proteomes" id="UP000199643">
    <property type="component" value="Unassembled WGS sequence"/>
</dbReference>
<evidence type="ECO:0000313" key="3">
    <source>
        <dbReference type="Proteomes" id="UP000199643"/>
    </source>
</evidence>
<organism evidence="2 3">
    <name type="scientific">Pedobacter terrae</name>
    <dbReference type="NCBI Taxonomy" id="405671"/>
    <lineage>
        <taxon>Bacteria</taxon>
        <taxon>Pseudomonadati</taxon>
        <taxon>Bacteroidota</taxon>
        <taxon>Sphingobacteriia</taxon>
        <taxon>Sphingobacteriales</taxon>
        <taxon>Sphingobacteriaceae</taxon>
        <taxon>Pedobacter</taxon>
    </lineage>
</organism>
<dbReference type="AlphaFoldDB" id="A0A1G7W224"/>
<dbReference type="InterPro" id="IPR036515">
    <property type="entry name" value="Transposase_17_sf"/>
</dbReference>
<reference evidence="3" key="1">
    <citation type="submission" date="2016-10" db="EMBL/GenBank/DDBJ databases">
        <authorList>
            <person name="Varghese N."/>
            <person name="Submissions S."/>
        </authorList>
    </citation>
    <scope>NUCLEOTIDE SEQUENCE [LARGE SCALE GENOMIC DNA]</scope>
    <source>
        <strain evidence="3">DSM 17933</strain>
    </source>
</reference>
<protein>
    <submittedName>
        <fullName evidence="2">Transposase IS200 like</fullName>
    </submittedName>
</protein>
<dbReference type="GO" id="GO:0006313">
    <property type="term" value="P:DNA transposition"/>
    <property type="evidence" value="ECO:0007669"/>
    <property type="project" value="InterPro"/>
</dbReference>
<dbReference type="GO" id="GO:0004803">
    <property type="term" value="F:transposase activity"/>
    <property type="evidence" value="ECO:0007669"/>
    <property type="project" value="InterPro"/>
</dbReference>
<sequence>MDKLFENRRKNYIEIGKIYFWTATINKWQKLLEKDIFKQIILSSFEHLSKLNKLDIFAFVIMPNHIHVILRTNELNGKETVQGSFLKYTAHEFKKHLNQNELNNYFSDSTNKNYEFWQRDPLAIHLYTPEVAYQKLDYLHNNPCTEHWQLVTAPEEYLYSSASFYEKNELKFNFLKDLRLEF</sequence>
<dbReference type="GO" id="GO:0003677">
    <property type="term" value="F:DNA binding"/>
    <property type="evidence" value="ECO:0007669"/>
    <property type="project" value="InterPro"/>
</dbReference>
<dbReference type="SMART" id="SM01321">
    <property type="entry name" value="Y1_Tnp"/>
    <property type="match status" value="1"/>
</dbReference>
<dbReference type="SUPFAM" id="SSF143422">
    <property type="entry name" value="Transposase IS200-like"/>
    <property type="match status" value="1"/>
</dbReference>
<dbReference type="Gene3D" id="3.30.70.1290">
    <property type="entry name" value="Transposase IS200-like"/>
    <property type="match status" value="1"/>
</dbReference>
<accession>A0A1G7W224</accession>
<name>A0A1G7W224_9SPHI</name>